<reference evidence="3 4" key="1">
    <citation type="submission" date="2024-01" db="EMBL/GenBank/DDBJ databases">
        <authorList>
            <person name="Allen C."/>
            <person name="Tagirdzhanova G."/>
        </authorList>
    </citation>
    <scope>NUCLEOTIDE SEQUENCE [LARGE SCALE GENOMIC DNA]</scope>
</reference>
<gene>
    <name evidence="3" type="ORF">SCUCBS95973_006017</name>
</gene>
<organism evidence="3 4">
    <name type="scientific">Sporothrix curviconia</name>
    <dbReference type="NCBI Taxonomy" id="1260050"/>
    <lineage>
        <taxon>Eukaryota</taxon>
        <taxon>Fungi</taxon>
        <taxon>Dikarya</taxon>
        <taxon>Ascomycota</taxon>
        <taxon>Pezizomycotina</taxon>
        <taxon>Sordariomycetes</taxon>
        <taxon>Sordariomycetidae</taxon>
        <taxon>Ophiostomatales</taxon>
        <taxon>Ophiostomataceae</taxon>
        <taxon>Sporothrix</taxon>
    </lineage>
</organism>
<dbReference type="Proteomes" id="UP001642405">
    <property type="component" value="Unassembled WGS sequence"/>
</dbReference>
<dbReference type="Gene3D" id="3.20.20.80">
    <property type="entry name" value="Glycosidases"/>
    <property type="match status" value="1"/>
</dbReference>
<sequence length="368" mass="39408">MRIHKWLRGGLPTLCLMSLVSAASNSTQTTPATSTTSTTATTATSSTDITSAFYSSPKRGLIFIPNANFPDDNAVWVQNGSDLTWYYNYKAYPSTEYAEDTAFQFVPMLWGAPSSFNDTTFIDNVTAQIVHGSNITHVMGFNEPDGTSATGGSDIAPSDAALYWIKQMEPLRKLGVLLGAPAVTGALSGFQWLANFTDACDGGCTFDFIPIHWYGNLLGLQNHLADVAAAYPGVDQWITEFALDDAALNTTQEFFQDAVRFLDENDNVTNYSYFGSFRSFTSNVGINVAMLDSWGNLTDIGSWYLGGNATGIIPTNTSVTPAVVVPTGGTATYTLPPLATKVSAGPRQWAAGREAGLAALVAVVFLLL</sequence>
<feature type="signal peptide" evidence="1">
    <location>
        <begin position="1"/>
        <end position="22"/>
    </location>
</feature>
<dbReference type="SUPFAM" id="SSF51445">
    <property type="entry name" value="(Trans)glycosidases"/>
    <property type="match status" value="1"/>
</dbReference>
<name>A0ABP0C223_9PEZI</name>
<comment type="caution">
    <text evidence="3">The sequence shown here is derived from an EMBL/GenBank/DDBJ whole genome shotgun (WGS) entry which is preliminary data.</text>
</comment>
<feature type="chain" id="PRO_5045901799" description="Asl1-like glycosyl hydrolase catalytic domain-containing protein" evidence="1">
    <location>
        <begin position="23"/>
        <end position="368"/>
    </location>
</feature>
<dbReference type="InterPro" id="IPR053183">
    <property type="entry name" value="ASL1"/>
</dbReference>
<dbReference type="InterPro" id="IPR017853">
    <property type="entry name" value="GH"/>
</dbReference>
<evidence type="ECO:0000313" key="3">
    <source>
        <dbReference type="EMBL" id="CAK7225896.1"/>
    </source>
</evidence>
<evidence type="ECO:0000313" key="4">
    <source>
        <dbReference type="Proteomes" id="UP001642405"/>
    </source>
</evidence>
<feature type="domain" description="Asl1-like glycosyl hydrolase catalytic" evidence="2">
    <location>
        <begin position="69"/>
        <end position="304"/>
    </location>
</feature>
<proteinExistence type="predicted"/>
<dbReference type="EMBL" id="CAWUHB010000034">
    <property type="protein sequence ID" value="CAK7225896.1"/>
    <property type="molecule type" value="Genomic_DNA"/>
</dbReference>
<evidence type="ECO:0000259" key="2">
    <source>
        <dbReference type="Pfam" id="PF11790"/>
    </source>
</evidence>
<accession>A0ABP0C223</accession>
<dbReference type="PANTHER" id="PTHR34154">
    <property type="entry name" value="ALKALI-SENSITIVE LINKAGE PROTEIN 1"/>
    <property type="match status" value="1"/>
</dbReference>
<protein>
    <recommendedName>
        <fullName evidence="2">Asl1-like glycosyl hydrolase catalytic domain-containing protein</fullName>
    </recommendedName>
</protein>
<keyword evidence="4" id="KW-1185">Reference proteome</keyword>
<evidence type="ECO:0000256" key="1">
    <source>
        <dbReference type="SAM" id="SignalP"/>
    </source>
</evidence>
<dbReference type="PANTHER" id="PTHR34154:SF3">
    <property type="entry name" value="ALKALI-SENSITIVE LINKAGE PROTEIN 1"/>
    <property type="match status" value="1"/>
</dbReference>
<dbReference type="Pfam" id="PF11790">
    <property type="entry name" value="Glyco_hydro_cc"/>
    <property type="match status" value="1"/>
</dbReference>
<keyword evidence="1" id="KW-0732">Signal</keyword>
<dbReference type="InterPro" id="IPR024655">
    <property type="entry name" value="Asl1_glyco_hydro_catalytic"/>
</dbReference>